<dbReference type="EMBL" id="KV417764">
    <property type="protein sequence ID" value="KZP07035.1"/>
    <property type="molecule type" value="Genomic_DNA"/>
</dbReference>
<evidence type="ECO:0000313" key="4">
    <source>
        <dbReference type="EMBL" id="KZP07035.1"/>
    </source>
</evidence>
<dbReference type="OrthoDB" id="4096268at2759"/>
<feature type="transmembrane region" description="Helical" evidence="2">
    <location>
        <begin position="565"/>
        <end position="585"/>
    </location>
</feature>
<dbReference type="InterPro" id="IPR000253">
    <property type="entry name" value="FHA_dom"/>
</dbReference>
<protein>
    <recommendedName>
        <fullName evidence="3">FHA domain-containing protein</fullName>
    </recommendedName>
</protein>
<proteinExistence type="predicted"/>
<dbReference type="STRING" id="436010.A0A167XBF3"/>
<evidence type="ECO:0000259" key="3">
    <source>
        <dbReference type="PROSITE" id="PS50006"/>
    </source>
</evidence>
<dbReference type="SUPFAM" id="SSF49879">
    <property type="entry name" value="SMAD/FHA domain"/>
    <property type="match status" value="1"/>
</dbReference>
<dbReference type="Pfam" id="PF00498">
    <property type="entry name" value="FHA"/>
    <property type="match status" value="1"/>
</dbReference>
<name>A0A167XBF3_9AGAM</name>
<evidence type="ECO:0000256" key="1">
    <source>
        <dbReference type="SAM" id="MobiDB-lite"/>
    </source>
</evidence>
<keyword evidence="5" id="KW-1185">Reference proteome</keyword>
<dbReference type="InterPro" id="IPR008984">
    <property type="entry name" value="SMAD_FHA_dom_sf"/>
</dbReference>
<keyword evidence="2" id="KW-0812">Transmembrane</keyword>
<reference evidence="4 5" key="1">
    <citation type="journal article" date="2016" name="Mol. Biol. Evol.">
        <title>Comparative Genomics of Early-Diverging Mushroom-Forming Fungi Provides Insights into the Origins of Lignocellulose Decay Capabilities.</title>
        <authorList>
            <person name="Nagy L.G."/>
            <person name="Riley R."/>
            <person name="Tritt A."/>
            <person name="Adam C."/>
            <person name="Daum C."/>
            <person name="Floudas D."/>
            <person name="Sun H."/>
            <person name="Yadav J.S."/>
            <person name="Pangilinan J."/>
            <person name="Larsson K.H."/>
            <person name="Matsuura K."/>
            <person name="Barry K."/>
            <person name="Labutti K."/>
            <person name="Kuo R."/>
            <person name="Ohm R.A."/>
            <person name="Bhattacharya S.S."/>
            <person name="Shirouzu T."/>
            <person name="Yoshinaga Y."/>
            <person name="Martin F.M."/>
            <person name="Grigoriev I.V."/>
            <person name="Hibbett D.S."/>
        </authorList>
    </citation>
    <scope>NUCLEOTIDE SEQUENCE [LARGE SCALE GENOMIC DNA]</scope>
    <source>
        <strain evidence="4 5">CBS 109695</strain>
    </source>
</reference>
<dbReference type="Proteomes" id="UP000076532">
    <property type="component" value="Unassembled WGS sequence"/>
</dbReference>
<accession>A0A167XBF3</accession>
<evidence type="ECO:0000313" key="5">
    <source>
        <dbReference type="Proteomes" id="UP000076532"/>
    </source>
</evidence>
<gene>
    <name evidence="4" type="ORF">FIBSPDRAFT_295932</name>
</gene>
<organism evidence="4 5">
    <name type="scientific">Athelia psychrophila</name>
    <dbReference type="NCBI Taxonomy" id="1759441"/>
    <lineage>
        <taxon>Eukaryota</taxon>
        <taxon>Fungi</taxon>
        <taxon>Dikarya</taxon>
        <taxon>Basidiomycota</taxon>
        <taxon>Agaricomycotina</taxon>
        <taxon>Agaricomycetes</taxon>
        <taxon>Agaricomycetidae</taxon>
        <taxon>Atheliales</taxon>
        <taxon>Atheliaceae</taxon>
        <taxon>Athelia</taxon>
    </lineage>
</organism>
<feature type="region of interest" description="Disordered" evidence="1">
    <location>
        <begin position="170"/>
        <end position="222"/>
    </location>
</feature>
<keyword evidence="2" id="KW-1133">Transmembrane helix</keyword>
<dbReference type="PROSITE" id="PS50006">
    <property type="entry name" value="FHA_DOMAIN"/>
    <property type="match status" value="1"/>
</dbReference>
<feature type="region of interest" description="Disordered" evidence="1">
    <location>
        <begin position="273"/>
        <end position="356"/>
    </location>
</feature>
<dbReference type="CDD" id="cd00060">
    <property type="entry name" value="FHA"/>
    <property type="match status" value="1"/>
</dbReference>
<dbReference type="Gene3D" id="2.60.200.20">
    <property type="match status" value="1"/>
</dbReference>
<feature type="domain" description="FHA" evidence="3">
    <location>
        <begin position="57"/>
        <end position="112"/>
    </location>
</feature>
<evidence type="ECO:0000256" key="2">
    <source>
        <dbReference type="SAM" id="Phobius"/>
    </source>
</evidence>
<feature type="transmembrane region" description="Helical" evidence="2">
    <location>
        <begin position="646"/>
        <end position="666"/>
    </location>
</feature>
<keyword evidence="2" id="KW-0472">Membrane</keyword>
<feature type="compositionally biased region" description="Polar residues" evidence="1">
    <location>
        <begin position="277"/>
        <end position="287"/>
    </location>
</feature>
<dbReference type="AlphaFoldDB" id="A0A167XBF3"/>
<sequence length="667" mass="71317">MPEDDIQYLGMKIASSAHAGRPFTPSNPVTGIVLHVESNGGQPPFELRFLRSLTSAVTIGRKSTSDHKSAPGEPSIAGFTCQVVSGKHAKLAFSDSGFVYIIDLGSRHGTHVRRPGETVSRTLEPEIVTMLNSGDYITFGKTVGKGSQLVPPITVRIQFLYGPEPEIYEVPSKTPSPFGEVSPEPSRSRKTSGRYGLYAPSSFSSPEHSSDEDSFSSKYDRDSDIEEIPAHEAIHTTVYSATSALRALQAHIQATSYDSAPLRSAMSNNLPAFVPSRSHSPMDLSSPTPSPVGAYPLDLEPEYQASPEQESNFDRSSAASSDGEAEKEASEAEHEEGEVRDEQSPEAADPLFSSAITPCPLSRAASANLDEDLGRPSLMDYAPVVESPVAESRSPSPPSEFDFQGQVKAQEPASAEAMQTSVEEMDIMSAKINDSIERIGRELREAAVTNDNKWNADNAASLNAALNGLPAPADVGEWAASVLNKASAAASSSLSAADFEVPMVSQQEGAVTTSTRDETAETLVEVKASVAAMTVLVSELKAFHENMEKQMSEKLASIESARAELTAATAVAGVRSFLCTLLIVWHSILMHSSQLENNLKRKRSELAEVESEIGDSAPMDVCCAKEDSMSVEARPKKKLRRFASSVMHTATAATVGAVATWAALAFS</sequence>